<sequence>MKVFTPSVLALSLLAMGSAHAFELKSNDIQEGHPMAKTFEYNSWGCDGDNQSPQLTWSDVPEGTKSFAITAYDPDAPTGSGFWHWIAFNIPASVTELPRGVDIKKLRGQESRIDYGSVGFGGACPPKADGMHRYQFTVWALPTEKLDLDQDTPSAVIGFTLNNMAIGKAKLTATYTR</sequence>
<dbReference type="SUPFAM" id="SSF49777">
    <property type="entry name" value="PEBP-like"/>
    <property type="match status" value="1"/>
</dbReference>
<reference evidence="2 3" key="1">
    <citation type="submission" date="2018-11" db="EMBL/GenBank/DDBJ databases">
        <title>Complete Genome Sequence of Vbrio mediterranei 117-T6: a Potential Pathogen Bacteria Isolated from the Conchocelis of Pyropia.</title>
        <authorList>
            <person name="Liu Q."/>
        </authorList>
    </citation>
    <scope>NUCLEOTIDE SEQUENCE [LARGE SCALE GENOMIC DNA]</scope>
    <source>
        <strain evidence="2 3">117-T6</strain>
    </source>
</reference>
<proteinExistence type="predicted"/>
<dbReference type="PANTHER" id="PTHR30289">
    <property type="entry name" value="UNCHARACTERIZED PROTEIN YBCL-RELATED"/>
    <property type="match status" value="1"/>
</dbReference>
<feature type="chain" id="PRO_5017971489" evidence="1">
    <location>
        <begin position="22"/>
        <end position="177"/>
    </location>
</feature>
<feature type="signal peptide" evidence="1">
    <location>
        <begin position="1"/>
        <end position="21"/>
    </location>
</feature>
<dbReference type="PANTHER" id="PTHR30289:SF1">
    <property type="entry name" value="PEBP (PHOSPHATIDYLETHANOLAMINE-BINDING PROTEIN) FAMILY PROTEIN"/>
    <property type="match status" value="1"/>
</dbReference>
<dbReference type="Gene3D" id="3.90.280.10">
    <property type="entry name" value="PEBP-like"/>
    <property type="match status" value="1"/>
</dbReference>
<evidence type="ECO:0000256" key="1">
    <source>
        <dbReference type="SAM" id="SignalP"/>
    </source>
</evidence>
<gene>
    <name evidence="2" type="ORF">ECB94_17800</name>
</gene>
<dbReference type="CDD" id="cd00865">
    <property type="entry name" value="PEBP_bact_arch"/>
    <property type="match status" value="1"/>
</dbReference>
<dbReference type="NCBIfam" id="TIGR00481">
    <property type="entry name" value="YbhB/YbcL family Raf kinase inhibitor-like protein"/>
    <property type="match status" value="1"/>
</dbReference>
<dbReference type="InterPro" id="IPR036610">
    <property type="entry name" value="PEBP-like_sf"/>
</dbReference>
<name>A0A3G4VHS6_9VIBR</name>
<dbReference type="InterPro" id="IPR008914">
    <property type="entry name" value="PEBP"/>
</dbReference>
<organism evidence="2 3">
    <name type="scientific">Vibrio mediterranei</name>
    <dbReference type="NCBI Taxonomy" id="689"/>
    <lineage>
        <taxon>Bacteria</taxon>
        <taxon>Pseudomonadati</taxon>
        <taxon>Pseudomonadota</taxon>
        <taxon>Gammaproteobacteria</taxon>
        <taxon>Vibrionales</taxon>
        <taxon>Vibrionaceae</taxon>
        <taxon>Vibrio</taxon>
    </lineage>
</organism>
<dbReference type="Pfam" id="PF01161">
    <property type="entry name" value="PBP"/>
    <property type="match status" value="1"/>
</dbReference>
<dbReference type="AlphaFoldDB" id="A0A3G4VHS6"/>
<evidence type="ECO:0000313" key="3">
    <source>
        <dbReference type="Proteomes" id="UP000279760"/>
    </source>
</evidence>
<accession>A0A3G4VHS6</accession>
<dbReference type="RefSeq" id="WP_124941274.1">
    <property type="nucleotide sequence ID" value="NZ_CP033578.1"/>
</dbReference>
<keyword evidence="1" id="KW-0732">Signal</keyword>
<dbReference type="EMBL" id="CP033578">
    <property type="protein sequence ID" value="AYV23162.1"/>
    <property type="molecule type" value="Genomic_DNA"/>
</dbReference>
<dbReference type="Proteomes" id="UP000279760">
    <property type="component" value="Chromosome 2"/>
</dbReference>
<evidence type="ECO:0000313" key="2">
    <source>
        <dbReference type="EMBL" id="AYV23162.1"/>
    </source>
</evidence>
<protein>
    <submittedName>
        <fullName evidence="2">YbhB/YbcL family Raf kinase inhibitor-like protein</fullName>
    </submittedName>
</protein>
<dbReference type="InterPro" id="IPR005247">
    <property type="entry name" value="YbhB_YbcL/LppC-like"/>
</dbReference>